<evidence type="ECO:0000256" key="6">
    <source>
        <dbReference type="SAM" id="Phobius"/>
    </source>
</evidence>
<reference evidence="7 8" key="1">
    <citation type="submission" date="2019-08" db="EMBL/GenBank/DDBJ databases">
        <authorList>
            <person name="Luo N."/>
        </authorList>
    </citation>
    <scope>NUCLEOTIDE SEQUENCE [LARGE SCALE GENOMIC DNA]</scope>
    <source>
        <strain evidence="7 8">NCIMB 9442</strain>
    </source>
</reference>
<comment type="caution">
    <text evidence="7">The sequence shown here is derived from an EMBL/GenBank/DDBJ whole genome shotgun (WGS) entry which is preliminary data.</text>
</comment>
<proteinExistence type="inferred from homology"/>
<dbReference type="EMBL" id="VRYY01000374">
    <property type="protein sequence ID" value="MBG3877786.1"/>
    <property type="molecule type" value="Genomic_DNA"/>
</dbReference>
<evidence type="ECO:0000256" key="4">
    <source>
        <dbReference type="ARBA" id="ARBA00022989"/>
    </source>
</evidence>
<dbReference type="Proteomes" id="UP001194469">
    <property type="component" value="Unassembled WGS sequence"/>
</dbReference>
<keyword evidence="3 6" id="KW-0812">Transmembrane</keyword>
<feature type="transmembrane region" description="Helical" evidence="6">
    <location>
        <begin position="285"/>
        <end position="305"/>
    </location>
</feature>
<keyword evidence="5 6" id="KW-0472">Membrane</keyword>
<dbReference type="PANTHER" id="PTHR47891">
    <property type="entry name" value="TRANSPORTER-RELATED"/>
    <property type="match status" value="1"/>
</dbReference>
<comment type="similarity">
    <text evidence="2">Belongs to the CorA metal ion transporter (MIT) (TC 1.A.35) family.</text>
</comment>
<dbReference type="SUPFAM" id="SSF143865">
    <property type="entry name" value="CorA soluble domain-like"/>
    <property type="match status" value="1"/>
</dbReference>
<dbReference type="InterPro" id="IPR045861">
    <property type="entry name" value="CorA_cytoplasmic_dom"/>
</dbReference>
<evidence type="ECO:0000256" key="5">
    <source>
        <dbReference type="ARBA" id="ARBA00023136"/>
    </source>
</evidence>
<keyword evidence="8" id="KW-1185">Reference proteome</keyword>
<evidence type="ECO:0000313" key="8">
    <source>
        <dbReference type="Proteomes" id="UP001194469"/>
    </source>
</evidence>
<organism evidence="7 8">
    <name type="scientific">Nitratidesulfovibrio oxamicus</name>
    <dbReference type="NCBI Taxonomy" id="32016"/>
    <lineage>
        <taxon>Bacteria</taxon>
        <taxon>Pseudomonadati</taxon>
        <taxon>Thermodesulfobacteriota</taxon>
        <taxon>Desulfovibrionia</taxon>
        <taxon>Desulfovibrionales</taxon>
        <taxon>Desulfovibrionaceae</taxon>
        <taxon>Nitratidesulfovibrio</taxon>
    </lineage>
</organism>
<dbReference type="InterPro" id="IPR045863">
    <property type="entry name" value="CorA_TM1_TM2"/>
</dbReference>
<dbReference type="Gene3D" id="3.30.460.20">
    <property type="entry name" value="CorA soluble domain-like"/>
    <property type="match status" value="1"/>
</dbReference>
<dbReference type="PANTHER" id="PTHR47891:SF2">
    <property type="entry name" value="MAGNESIUM AND COBALT TRANSPORTER"/>
    <property type="match status" value="1"/>
</dbReference>
<accession>A0ABS0J762</accession>
<dbReference type="InterPro" id="IPR002523">
    <property type="entry name" value="MgTranspt_CorA/ZnTranspt_ZntB"/>
</dbReference>
<evidence type="ECO:0000313" key="7">
    <source>
        <dbReference type="EMBL" id="MBG3877786.1"/>
    </source>
</evidence>
<evidence type="ECO:0000256" key="1">
    <source>
        <dbReference type="ARBA" id="ARBA00004141"/>
    </source>
</evidence>
<dbReference type="RefSeq" id="WP_196609855.1">
    <property type="nucleotide sequence ID" value="NZ_VRYY01000374.1"/>
</dbReference>
<gene>
    <name evidence="7" type="ORF">FVW20_12390</name>
</gene>
<feature type="transmembrane region" description="Helical" evidence="6">
    <location>
        <begin position="253"/>
        <end position="273"/>
    </location>
</feature>
<evidence type="ECO:0000256" key="3">
    <source>
        <dbReference type="ARBA" id="ARBA00022692"/>
    </source>
</evidence>
<dbReference type="Pfam" id="PF01544">
    <property type="entry name" value="CorA"/>
    <property type="match status" value="1"/>
</dbReference>
<dbReference type="Gene3D" id="1.20.58.340">
    <property type="entry name" value="Magnesium transport protein CorA, transmembrane region"/>
    <property type="match status" value="2"/>
</dbReference>
<dbReference type="InterPro" id="IPR047199">
    <property type="entry name" value="CorA-like"/>
</dbReference>
<comment type="subcellular location">
    <subcellularLocation>
        <location evidence="1">Membrane</location>
        <topology evidence="1">Multi-pass membrane protein</topology>
    </subcellularLocation>
</comment>
<sequence length="310" mass="35068">MFTIHKTIDGAMTPIDHIEPDCWVNLSNPSDEELRRASVLLGIPLDYLIDPLDADERARLEHEDGILLLVIRVPLENETDVRVPYLTLPIGIVITPSAVVTVCRSPRDIVTELLNGRARTMDTARRLCLAIHLLQRTAITYLNDLKDINRRTAFIEQRLQQSTRNQELIELLNIEKSLVYFTTSLKANDIIMEKLLRTRTLRISEEESDLLEDAITENRQAIGMTNIYSDILSGTMDAFASIISNNMNTVMKFLTGFTIILMIPNIITGIYGMNIDTPLHDSPHAFGILSGLTVGLCLVAWLVFIKKRWL</sequence>
<protein>
    <submittedName>
        <fullName evidence="7">Magnesium transporter CorA family protein</fullName>
    </submittedName>
</protein>
<dbReference type="CDD" id="cd12827">
    <property type="entry name" value="EcCorA_ZntB-like_u2"/>
    <property type="match status" value="1"/>
</dbReference>
<name>A0ABS0J762_9BACT</name>
<dbReference type="SUPFAM" id="SSF144083">
    <property type="entry name" value="Magnesium transport protein CorA, transmembrane region"/>
    <property type="match status" value="1"/>
</dbReference>
<evidence type="ECO:0000256" key="2">
    <source>
        <dbReference type="ARBA" id="ARBA00009765"/>
    </source>
</evidence>
<keyword evidence="4 6" id="KW-1133">Transmembrane helix</keyword>